<evidence type="ECO:0000313" key="2">
    <source>
        <dbReference type="EMBL" id="MCP8939711.1"/>
    </source>
</evidence>
<evidence type="ECO:0000313" key="3">
    <source>
        <dbReference type="Proteomes" id="UP001205890"/>
    </source>
</evidence>
<dbReference type="Pfam" id="PF09084">
    <property type="entry name" value="NMT1"/>
    <property type="match status" value="1"/>
</dbReference>
<evidence type="ECO:0000259" key="1">
    <source>
        <dbReference type="Pfam" id="PF09084"/>
    </source>
</evidence>
<dbReference type="SUPFAM" id="SSF53850">
    <property type="entry name" value="Periplasmic binding protein-like II"/>
    <property type="match status" value="1"/>
</dbReference>
<keyword evidence="3" id="KW-1185">Reference proteome</keyword>
<proteinExistence type="predicted"/>
<dbReference type="PANTHER" id="PTHR31528">
    <property type="entry name" value="4-AMINO-5-HYDROXYMETHYL-2-METHYLPYRIMIDINE PHOSPHATE SYNTHASE THI11-RELATED"/>
    <property type="match status" value="1"/>
</dbReference>
<accession>A0ABT1LFI2</accession>
<organism evidence="2 3">
    <name type="scientific">Alsobacter ponti</name>
    <dbReference type="NCBI Taxonomy" id="2962936"/>
    <lineage>
        <taxon>Bacteria</taxon>
        <taxon>Pseudomonadati</taxon>
        <taxon>Pseudomonadota</taxon>
        <taxon>Alphaproteobacteria</taxon>
        <taxon>Hyphomicrobiales</taxon>
        <taxon>Alsobacteraceae</taxon>
        <taxon>Alsobacter</taxon>
    </lineage>
</organism>
<comment type="caution">
    <text evidence="2">The sequence shown here is derived from an EMBL/GenBank/DDBJ whole genome shotgun (WGS) entry which is preliminary data.</text>
</comment>
<dbReference type="InterPro" id="IPR015168">
    <property type="entry name" value="SsuA/THI5"/>
</dbReference>
<protein>
    <submittedName>
        <fullName evidence="2">ABC transporter substrate-binding protein</fullName>
    </submittedName>
</protein>
<dbReference type="Gene3D" id="3.40.190.10">
    <property type="entry name" value="Periplasmic binding protein-like II"/>
    <property type="match status" value="2"/>
</dbReference>
<dbReference type="InterPro" id="IPR027939">
    <property type="entry name" value="NMT1/THI5"/>
</dbReference>
<reference evidence="2 3" key="1">
    <citation type="submission" date="2022-07" db="EMBL/GenBank/DDBJ databases">
        <authorList>
            <person name="Li W.-J."/>
            <person name="Deng Q.-Q."/>
        </authorList>
    </citation>
    <scope>NUCLEOTIDE SEQUENCE [LARGE SCALE GENOMIC DNA]</scope>
    <source>
        <strain evidence="2 3">SYSU M60028</strain>
    </source>
</reference>
<gene>
    <name evidence="2" type="ORF">NK718_14375</name>
</gene>
<name>A0ABT1LFI2_9HYPH</name>
<dbReference type="Proteomes" id="UP001205890">
    <property type="component" value="Unassembled WGS sequence"/>
</dbReference>
<dbReference type="EMBL" id="JANCLU010000014">
    <property type="protein sequence ID" value="MCP8939711.1"/>
    <property type="molecule type" value="Genomic_DNA"/>
</dbReference>
<feature type="domain" description="SsuA/THI5-like" evidence="1">
    <location>
        <begin position="24"/>
        <end position="224"/>
    </location>
</feature>
<dbReference type="PANTHER" id="PTHR31528:SF3">
    <property type="entry name" value="THIAMINE BIOSYNTHESIS PROTEIN HI_0357-RELATED"/>
    <property type="match status" value="1"/>
</dbReference>
<sequence length="322" mass="34771">MFCLGASAAAAADRVTFGANWVAQPEHGGFYQAAADGTYARYGLDVTIVPGGPQVNNRLLLSAGKLDFYMGGNLVQTFSALEQDIPTLAVAAIFQKDPQVLLSHPGQGLDTFESLRKARLFLSKPIVASTFQWLKSEWGFTDGQLRPYAFSAAPFIADPGSAQQGYATSEPLTVEKQGGFKPNVFLLADYGFDSYATTIETRRDLVDSNPDLVRRFVEASIVGWYTYLYGDRSKGDAAIKAANPDITDELLAYSLAAMKARGIVDSGDALTLGIGAMTPERFASFYARMVKAGVTRSGLDPSRAYTLAFVNRKVGLESRPKP</sequence>